<dbReference type="Pfam" id="PF05635">
    <property type="entry name" value="23S_rRNA_IVP"/>
    <property type="match status" value="1"/>
</dbReference>
<reference evidence="1 2" key="1">
    <citation type="submission" date="2021-01" db="EMBL/GenBank/DDBJ databases">
        <title>C459-1 draft genome sequence.</title>
        <authorList>
            <person name="Zhang X.-F."/>
        </authorList>
    </citation>
    <scope>NUCLEOTIDE SEQUENCE [LARGE SCALE GENOMIC DNA]</scope>
    <source>
        <strain evidence="2">C459-1</strain>
    </source>
</reference>
<proteinExistence type="predicted"/>
<gene>
    <name evidence="1" type="ORF">JKG61_16480</name>
</gene>
<dbReference type="InterPro" id="IPR036583">
    <property type="entry name" value="23S_rRNA_IVS_sf"/>
</dbReference>
<keyword evidence="2" id="KW-1185">Reference proteome</keyword>
<protein>
    <submittedName>
        <fullName evidence="1">Four helix bundle protein</fullName>
    </submittedName>
</protein>
<dbReference type="RefSeq" id="WP_202104051.1">
    <property type="nucleotide sequence ID" value="NZ_JAERTY010000009.1"/>
</dbReference>
<dbReference type="CDD" id="cd16377">
    <property type="entry name" value="23S_rRNA_IVP_like"/>
    <property type="match status" value="1"/>
</dbReference>
<dbReference type="PANTHER" id="PTHR38471:SF2">
    <property type="entry name" value="FOUR HELIX BUNDLE PROTEIN"/>
    <property type="match status" value="1"/>
</dbReference>
<comment type="caution">
    <text evidence="1">The sequence shown here is derived from an EMBL/GenBank/DDBJ whole genome shotgun (WGS) entry which is preliminary data.</text>
</comment>
<dbReference type="NCBIfam" id="TIGR02436">
    <property type="entry name" value="four helix bundle protein"/>
    <property type="match status" value="1"/>
</dbReference>
<dbReference type="EMBL" id="JAERTY010000009">
    <property type="protein sequence ID" value="MBL1410354.1"/>
    <property type="molecule type" value="Genomic_DNA"/>
</dbReference>
<accession>A0ABS1R708</accession>
<dbReference type="Gene3D" id="1.20.1440.60">
    <property type="entry name" value="23S rRNA-intervening sequence"/>
    <property type="match status" value="1"/>
</dbReference>
<sequence>MRQFYFEKLEVWQEARALVREVYKLTQIFPVEERFGLTSQLRRAASSIAANIAEGMARSTEKDKARFINQAFGSAIEVINFLILASDLEFLSDQEYIQTRERVEKITNQLNSLYNKFNK</sequence>
<dbReference type="Proteomes" id="UP000625283">
    <property type="component" value="Unassembled WGS sequence"/>
</dbReference>
<evidence type="ECO:0000313" key="2">
    <source>
        <dbReference type="Proteomes" id="UP000625283"/>
    </source>
</evidence>
<evidence type="ECO:0000313" key="1">
    <source>
        <dbReference type="EMBL" id="MBL1410354.1"/>
    </source>
</evidence>
<name>A0ABS1R708_9SPHI</name>
<dbReference type="PANTHER" id="PTHR38471">
    <property type="entry name" value="FOUR HELIX BUNDLE PROTEIN"/>
    <property type="match status" value="1"/>
</dbReference>
<dbReference type="SUPFAM" id="SSF158446">
    <property type="entry name" value="IVS-encoded protein-like"/>
    <property type="match status" value="1"/>
</dbReference>
<organism evidence="1 2">
    <name type="scientific">Sphingobacterium faecale</name>
    <dbReference type="NCBI Taxonomy" id="2803775"/>
    <lineage>
        <taxon>Bacteria</taxon>
        <taxon>Pseudomonadati</taxon>
        <taxon>Bacteroidota</taxon>
        <taxon>Sphingobacteriia</taxon>
        <taxon>Sphingobacteriales</taxon>
        <taxon>Sphingobacteriaceae</taxon>
        <taxon>Sphingobacterium</taxon>
    </lineage>
</organism>
<dbReference type="InterPro" id="IPR012657">
    <property type="entry name" value="23S_rRNA-intervening_sequence"/>
</dbReference>